<gene>
    <name evidence="1" type="primary">bshB1</name>
    <name evidence="1" type="ORF">KS419_23010</name>
</gene>
<proteinExistence type="predicted"/>
<dbReference type="RefSeq" id="WP_217069385.1">
    <property type="nucleotide sequence ID" value="NZ_JAHQCS010000182.1"/>
</dbReference>
<evidence type="ECO:0000313" key="2">
    <source>
        <dbReference type="Proteomes" id="UP000784880"/>
    </source>
</evidence>
<accession>A0ABS6JLS6</accession>
<keyword evidence="2" id="KW-1185">Reference proteome</keyword>
<name>A0ABS6JLS6_9BACI</name>
<dbReference type="InterPro" id="IPR023842">
    <property type="entry name" value="Bacillithiol_biosynth_BshB1"/>
</dbReference>
<dbReference type="PANTHER" id="PTHR12993:SF30">
    <property type="entry name" value="N-ACETYL-ALPHA-D-GLUCOSAMINYL L-MALATE DEACETYLASE 1"/>
    <property type="match status" value="1"/>
</dbReference>
<reference evidence="1 2" key="1">
    <citation type="submission" date="2021-06" db="EMBL/GenBank/DDBJ databases">
        <title>Bacillus sp. RD4P76, an endophyte from a halophyte.</title>
        <authorList>
            <person name="Sun J.-Q."/>
        </authorList>
    </citation>
    <scope>NUCLEOTIDE SEQUENCE [LARGE SCALE GENOMIC DNA]</scope>
    <source>
        <strain evidence="1 2">CGMCC 1.15917</strain>
    </source>
</reference>
<sequence length="234" mass="26247">MDKLDILAVGAHPDDVEIGMGGTLAKYAFYGYKTGIVNLTKAELSSNGTVEERQNEAVDAANVLGVSKRIQLNFPDRHLLDNRSACIQELVTIIRKYRPRIVFAPDKEDRHPDHGHCTELVKEAIFSAGIKNYFPESNPEAFRPDSLLYFQINGVMKPQIVIDITDYIDKKMEALACFKSQFQLGDNQVKTPLNTGYLDQLKGRERLMGNEVGVEFGEAFRSDKPVLIQKVLGE</sequence>
<evidence type="ECO:0000313" key="1">
    <source>
        <dbReference type="EMBL" id="MBU9714619.1"/>
    </source>
</evidence>
<dbReference type="Pfam" id="PF02585">
    <property type="entry name" value="PIG-L"/>
    <property type="match status" value="1"/>
</dbReference>
<dbReference type="EMBL" id="JAHQCS010000182">
    <property type="protein sequence ID" value="MBU9714619.1"/>
    <property type="molecule type" value="Genomic_DNA"/>
</dbReference>
<dbReference type="PANTHER" id="PTHR12993">
    <property type="entry name" value="N-ACETYLGLUCOSAMINYL-PHOSPHATIDYLINOSITOL DE-N-ACETYLASE-RELATED"/>
    <property type="match status" value="1"/>
</dbReference>
<dbReference type="NCBIfam" id="TIGR04001">
    <property type="entry name" value="thiol_BshB1"/>
    <property type="match status" value="1"/>
</dbReference>
<protein>
    <submittedName>
        <fullName evidence="1">Bacillithiol biosynthesis deacetylase BshB1</fullName>
    </submittedName>
</protein>
<comment type="caution">
    <text evidence="1">The sequence shown here is derived from an EMBL/GenBank/DDBJ whole genome shotgun (WGS) entry which is preliminary data.</text>
</comment>
<dbReference type="InterPro" id="IPR003737">
    <property type="entry name" value="GlcNAc_PI_deacetylase-related"/>
</dbReference>
<organism evidence="1 2">
    <name type="scientific">Evansella tamaricis</name>
    <dbReference type="NCBI Taxonomy" id="2069301"/>
    <lineage>
        <taxon>Bacteria</taxon>
        <taxon>Bacillati</taxon>
        <taxon>Bacillota</taxon>
        <taxon>Bacilli</taxon>
        <taxon>Bacillales</taxon>
        <taxon>Bacillaceae</taxon>
        <taxon>Evansella</taxon>
    </lineage>
</organism>
<dbReference type="Proteomes" id="UP000784880">
    <property type="component" value="Unassembled WGS sequence"/>
</dbReference>